<sequence>MFAFGRVEYAGGAVDPPAGFGVLEYSVGVVGFDLDALETGEGEQERVVGLGQQAAYECGGCFVAEREDDGGVVAGRRLTLGLERQPQHRHLPVSPPHFLVKSPRPQRPNRRRRIRLREPNTPTPRQHHRLITHGQHSRKPNPKPPNRQHRTTHTTPTGHHTRPATGTTIRRDTNGATRLTTTLRGTNRDAARTTTRRDTNAGARLTTRRDTNRDAGLITTRPDTNRDAVLTITRRDSNGDAGITTCRGTNRDAARTTIRRETDGGGGFACCGVEGGAFG</sequence>
<proteinExistence type="predicted"/>
<dbReference type="Proteomes" id="UP001501705">
    <property type="component" value="Unassembled WGS sequence"/>
</dbReference>
<gene>
    <name evidence="2" type="ORF">GCM10009804_63940</name>
</gene>
<evidence type="ECO:0000313" key="3">
    <source>
        <dbReference type="Proteomes" id="UP001501705"/>
    </source>
</evidence>
<name>A0ABP4Q5J1_9ACTN</name>
<reference evidence="3" key="1">
    <citation type="journal article" date="2019" name="Int. J. Syst. Evol. Microbiol.">
        <title>The Global Catalogue of Microorganisms (GCM) 10K type strain sequencing project: providing services to taxonomists for standard genome sequencing and annotation.</title>
        <authorList>
            <consortium name="The Broad Institute Genomics Platform"/>
            <consortium name="The Broad Institute Genome Sequencing Center for Infectious Disease"/>
            <person name="Wu L."/>
            <person name="Ma J."/>
        </authorList>
    </citation>
    <scope>NUCLEOTIDE SEQUENCE [LARGE SCALE GENOMIC DNA]</scope>
    <source>
        <strain evidence="3">JCM 15572</strain>
    </source>
</reference>
<dbReference type="EMBL" id="BAAAPH010000026">
    <property type="protein sequence ID" value="GAA1598593.1"/>
    <property type="molecule type" value="Genomic_DNA"/>
</dbReference>
<organism evidence="2 3">
    <name type="scientific">Kribbella hippodromi</name>
    <dbReference type="NCBI Taxonomy" id="434347"/>
    <lineage>
        <taxon>Bacteria</taxon>
        <taxon>Bacillati</taxon>
        <taxon>Actinomycetota</taxon>
        <taxon>Actinomycetes</taxon>
        <taxon>Propionibacteriales</taxon>
        <taxon>Kribbellaceae</taxon>
        <taxon>Kribbella</taxon>
    </lineage>
</organism>
<comment type="caution">
    <text evidence="2">The sequence shown here is derived from an EMBL/GenBank/DDBJ whole genome shotgun (WGS) entry which is preliminary data.</text>
</comment>
<evidence type="ECO:0000313" key="2">
    <source>
        <dbReference type="EMBL" id="GAA1598593.1"/>
    </source>
</evidence>
<feature type="compositionally biased region" description="Basic residues" evidence="1">
    <location>
        <begin position="125"/>
        <end position="152"/>
    </location>
</feature>
<evidence type="ECO:0000256" key="1">
    <source>
        <dbReference type="SAM" id="MobiDB-lite"/>
    </source>
</evidence>
<feature type="compositionally biased region" description="Basic and acidic residues" evidence="1">
    <location>
        <begin position="186"/>
        <end position="199"/>
    </location>
</feature>
<accession>A0ABP4Q5J1</accession>
<keyword evidence="3" id="KW-1185">Reference proteome</keyword>
<protein>
    <submittedName>
        <fullName evidence="2">Uncharacterized protein</fullName>
    </submittedName>
</protein>
<feature type="compositionally biased region" description="Low complexity" evidence="1">
    <location>
        <begin position="153"/>
        <end position="185"/>
    </location>
</feature>
<feature type="region of interest" description="Disordered" evidence="1">
    <location>
        <begin position="83"/>
        <end position="210"/>
    </location>
</feature>